<dbReference type="PROSITE" id="PS51257">
    <property type="entry name" value="PROKAR_LIPOPROTEIN"/>
    <property type="match status" value="1"/>
</dbReference>
<name>A0ABR7SHW6_9ACTN</name>
<keyword evidence="1" id="KW-0732">Signal</keyword>
<evidence type="ECO:0008006" key="4">
    <source>
        <dbReference type="Google" id="ProtNLM"/>
    </source>
</evidence>
<proteinExistence type="predicted"/>
<accession>A0ABR7SHW6</accession>
<protein>
    <recommendedName>
        <fullName evidence="4">Lipoprotein</fullName>
    </recommendedName>
</protein>
<comment type="caution">
    <text evidence="2">The sequence shown here is derived from an EMBL/GenBank/DDBJ whole genome shotgun (WGS) entry which is preliminary data.</text>
</comment>
<reference evidence="2 3" key="1">
    <citation type="submission" date="2020-08" db="EMBL/GenBank/DDBJ databases">
        <title>Genemic of Streptomyces polyaspartic.</title>
        <authorList>
            <person name="Liu W."/>
        </authorList>
    </citation>
    <scope>NUCLEOTIDE SEQUENCE [LARGE SCALE GENOMIC DNA]</scope>
    <source>
        <strain evidence="2 3">TRM66268-LWL</strain>
    </source>
</reference>
<sequence>MKRWTLLVAVPVLLITGCAAGPWSSGPDCTLIGGDSGVTMQFEAANLPRAVQAADGPVQLRLCAGSVCQERTWEKPVADTGLHISVDLDEDIGEVTVPVRFTVAKGSREFYGDQAEVKLRRSQPNGEGCEPTLYQGSVTLDHQRRLVTVTPATR</sequence>
<evidence type="ECO:0000256" key="1">
    <source>
        <dbReference type="SAM" id="SignalP"/>
    </source>
</evidence>
<keyword evidence="3" id="KW-1185">Reference proteome</keyword>
<organism evidence="2 3">
    <name type="scientific">Streptomyces polyasparticus</name>
    <dbReference type="NCBI Taxonomy" id="2767826"/>
    <lineage>
        <taxon>Bacteria</taxon>
        <taxon>Bacillati</taxon>
        <taxon>Actinomycetota</taxon>
        <taxon>Actinomycetes</taxon>
        <taxon>Kitasatosporales</taxon>
        <taxon>Streptomycetaceae</taxon>
        <taxon>Streptomyces</taxon>
    </lineage>
</organism>
<dbReference type="Proteomes" id="UP000642284">
    <property type="component" value="Unassembled WGS sequence"/>
</dbReference>
<feature type="chain" id="PRO_5045720993" description="Lipoprotein" evidence="1">
    <location>
        <begin position="21"/>
        <end position="154"/>
    </location>
</feature>
<evidence type="ECO:0000313" key="3">
    <source>
        <dbReference type="Proteomes" id="UP000642284"/>
    </source>
</evidence>
<dbReference type="EMBL" id="JACTVJ010000010">
    <property type="protein sequence ID" value="MBC9715111.1"/>
    <property type="molecule type" value="Genomic_DNA"/>
</dbReference>
<dbReference type="RefSeq" id="WP_187815551.1">
    <property type="nucleotide sequence ID" value="NZ_JACTVJ010000010.1"/>
</dbReference>
<evidence type="ECO:0000313" key="2">
    <source>
        <dbReference type="EMBL" id="MBC9715111.1"/>
    </source>
</evidence>
<gene>
    <name evidence="2" type="ORF">H9Y04_21400</name>
</gene>
<feature type="signal peptide" evidence="1">
    <location>
        <begin position="1"/>
        <end position="20"/>
    </location>
</feature>